<keyword evidence="3" id="KW-1185">Reference proteome</keyword>
<name>A0ABW1DIY3_9DEIO</name>
<accession>A0ABW1DIY3</accession>
<gene>
    <name evidence="2" type="ORF">ACFPQ6_09630</name>
</gene>
<feature type="region of interest" description="Disordered" evidence="1">
    <location>
        <begin position="13"/>
        <end position="33"/>
    </location>
</feature>
<dbReference type="Proteomes" id="UP001595979">
    <property type="component" value="Unassembled WGS sequence"/>
</dbReference>
<evidence type="ECO:0000313" key="3">
    <source>
        <dbReference type="Proteomes" id="UP001595979"/>
    </source>
</evidence>
<sequence length="366" mass="41630">MFQNVLEEARARRDALRRQHEQDRQAAEASLKRPQDYRKALEEAYQSPDAKVVQRLELVSLGELVDLQGLRPTRGRGAGTEGAGALARLLDSLARHALQARRHDQVPNQIVVHTSVELLAETLGVPTSTIWRWTQLLEAEGYCQARTHYTTAPNRHGERTTMVDGTLYAVRLKVGHPARVRYDDLKRQYRNLDADRRDRHTARHARYLMAKYTEEIAKSPGVLDGKNKLHGSDSPVTQKWKKIVHEWAVTPGSFSDPLASPDPCNFGREEPKTVHDVVQRLALLQTVRSVERSALINFFSGVLARELNDVHSRRWYAKLLWNALGEELSGWPGLEILGAQLHRLEADRREWRGLRCPAALLAARLR</sequence>
<proteinExistence type="predicted"/>
<evidence type="ECO:0008006" key="4">
    <source>
        <dbReference type="Google" id="ProtNLM"/>
    </source>
</evidence>
<evidence type="ECO:0000256" key="1">
    <source>
        <dbReference type="SAM" id="MobiDB-lite"/>
    </source>
</evidence>
<evidence type="ECO:0000313" key="2">
    <source>
        <dbReference type="EMBL" id="MFC5848570.1"/>
    </source>
</evidence>
<protein>
    <recommendedName>
        <fullName evidence="4">Replication protein</fullName>
    </recommendedName>
</protein>
<dbReference type="EMBL" id="JBHSOH010000008">
    <property type="protein sequence ID" value="MFC5848570.1"/>
    <property type="molecule type" value="Genomic_DNA"/>
</dbReference>
<comment type="caution">
    <text evidence="2">The sequence shown here is derived from an EMBL/GenBank/DDBJ whole genome shotgun (WGS) entry which is preliminary data.</text>
</comment>
<reference evidence="3" key="1">
    <citation type="journal article" date="2019" name="Int. J. Syst. Evol. Microbiol.">
        <title>The Global Catalogue of Microorganisms (GCM) 10K type strain sequencing project: providing services to taxonomists for standard genome sequencing and annotation.</title>
        <authorList>
            <consortium name="The Broad Institute Genomics Platform"/>
            <consortium name="The Broad Institute Genome Sequencing Center for Infectious Disease"/>
            <person name="Wu L."/>
            <person name="Ma J."/>
        </authorList>
    </citation>
    <scope>NUCLEOTIDE SEQUENCE [LARGE SCALE GENOMIC DNA]</scope>
    <source>
        <strain evidence="3">CGMCC 1.15053</strain>
    </source>
</reference>
<organism evidence="2 3">
    <name type="scientific">Deinococcus petrolearius</name>
    <dbReference type="NCBI Taxonomy" id="1751295"/>
    <lineage>
        <taxon>Bacteria</taxon>
        <taxon>Thermotogati</taxon>
        <taxon>Deinococcota</taxon>
        <taxon>Deinococci</taxon>
        <taxon>Deinococcales</taxon>
        <taxon>Deinococcaceae</taxon>
        <taxon>Deinococcus</taxon>
    </lineage>
</organism>
<dbReference type="RefSeq" id="WP_380048760.1">
    <property type="nucleotide sequence ID" value="NZ_JBHSOH010000008.1"/>
</dbReference>